<dbReference type="GO" id="GO:0008270">
    <property type="term" value="F:zinc ion binding"/>
    <property type="evidence" value="ECO:0007669"/>
    <property type="project" value="UniProtKB-KW"/>
</dbReference>
<dbReference type="SUPFAM" id="SSF54236">
    <property type="entry name" value="Ubiquitin-like"/>
    <property type="match status" value="1"/>
</dbReference>
<dbReference type="KEGG" id="soy:115879800"/>
<dbReference type="GO" id="GO:0016567">
    <property type="term" value="P:protein ubiquitination"/>
    <property type="evidence" value="ECO:0007669"/>
    <property type="project" value="UniProtKB-UniRule"/>
</dbReference>
<dbReference type="Pfam" id="PF22605">
    <property type="entry name" value="IBR_2"/>
    <property type="match status" value="1"/>
</dbReference>
<comment type="subunit">
    <text evidence="19">Forms an E3 ubiquitin ligase complex.</text>
</comment>
<dbReference type="GeneID" id="115879800"/>
<dbReference type="CDD" id="cd20340">
    <property type="entry name" value="BRcat_RBR_parkin"/>
    <property type="match status" value="1"/>
</dbReference>
<dbReference type="InterPro" id="IPR041170">
    <property type="entry name" value="Znf-RING_14"/>
</dbReference>
<dbReference type="InterPro" id="IPR047534">
    <property type="entry name" value="BRcat_RBR_parkin"/>
</dbReference>
<dbReference type="GO" id="GO:0022603">
    <property type="term" value="P:regulation of anatomical structure morphogenesis"/>
    <property type="evidence" value="ECO:0007669"/>
    <property type="project" value="UniProtKB-ARBA"/>
</dbReference>
<comment type="similarity">
    <text evidence="17 19">Belongs to the RBR family. Parkin subfamily.</text>
</comment>
<dbReference type="Pfam" id="PF00240">
    <property type="entry name" value="ubiquitin"/>
    <property type="match status" value="1"/>
</dbReference>
<gene>
    <name evidence="24" type="primary">LOC115879800</name>
</gene>
<evidence type="ECO:0000259" key="22">
    <source>
        <dbReference type="PROSITE" id="PS51873"/>
    </source>
</evidence>
<dbReference type="OrthoDB" id="1431934at2759"/>
<dbReference type="GO" id="GO:0000423">
    <property type="term" value="P:mitophagy"/>
    <property type="evidence" value="ECO:0007669"/>
    <property type="project" value="UniProtKB-ARBA"/>
</dbReference>
<dbReference type="InterPro" id="IPR003977">
    <property type="entry name" value="Parkin"/>
</dbReference>
<dbReference type="GO" id="GO:0005739">
    <property type="term" value="C:mitochondrion"/>
    <property type="evidence" value="ECO:0007669"/>
    <property type="project" value="UniProtKB-SubCell"/>
</dbReference>
<keyword evidence="11" id="KW-0863">Zinc-finger</keyword>
<dbReference type="Gene3D" id="3.30.40.10">
    <property type="entry name" value="Zinc/RING finger domain, C3HC4 (zinc finger)"/>
    <property type="match status" value="1"/>
</dbReference>
<dbReference type="PIRSF" id="PIRSF037880">
    <property type="entry name" value="Parkin"/>
    <property type="match status" value="1"/>
</dbReference>
<dbReference type="FunFam" id="1.20.120.1750:FF:000009">
    <property type="entry name" value="E3 ubiquitin-protein ligase parkin"/>
    <property type="match status" value="1"/>
</dbReference>
<keyword evidence="7" id="KW-0597">Phosphoprotein</keyword>
<dbReference type="FunCoup" id="A0A6J2XMS5">
    <property type="interactions" value="732"/>
</dbReference>
<reference evidence="24" key="1">
    <citation type="submission" date="2025-08" db="UniProtKB">
        <authorList>
            <consortium name="RefSeq"/>
        </authorList>
    </citation>
    <scope>IDENTIFICATION</scope>
    <source>
        <tissue evidence="24">Gonads</tissue>
    </source>
</reference>
<dbReference type="GO" id="GO:1902532">
    <property type="term" value="P:negative regulation of intracellular signal transduction"/>
    <property type="evidence" value="ECO:0007669"/>
    <property type="project" value="UniProtKB-ARBA"/>
</dbReference>
<dbReference type="AlphaFoldDB" id="A0A6J2XMS5"/>
<dbReference type="Pfam" id="PF17978">
    <property type="entry name" value="zf-RING_14"/>
    <property type="match status" value="1"/>
</dbReference>
<dbReference type="GO" id="GO:0009896">
    <property type="term" value="P:positive regulation of catabolic process"/>
    <property type="evidence" value="ECO:0007669"/>
    <property type="project" value="UniProtKB-ARBA"/>
</dbReference>
<dbReference type="RefSeq" id="XP_030752657.1">
    <property type="nucleotide sequence ID" value="XM_030896797.1"/>
</dbReference>
<dbReference type="GO" id="GO:0000151">
    <property type="term" value="C:ubiquitin ligase complex"/>
    <property type="evidence" value="ECO:0007669"/>
    <property type="project" value="UniProtKB-UniRule"/>
</dbReference>
<dbReference type="Gene3D" id="3.10.20.90">
    <property type="entry name" value="Phosphatidylinositol 3-kinase Catalytic Subunit, Chain A, domain 1"/>
    <property type="match status" value="1"/>
</dbReference>
<evidence type="ECO:0000256" key="5">
    <source>
        <dbReference type="ARBA" id="ARBA00012251"/>
    </source>
</evidence>
<dbReference type="GO" id="GO:0006950">
    <property type="term" value="P:response to stress"/>
    <property type="evidence" value="ECO:0007669"/>
    <property type="project" value="UniProtKB-ARBA"/>
</dbReference>
<evidence type="ECO:0000256" key="17">
    <source>
        <dbReference type="ARBA" id="ARBA00029442"/>
    </source>
</evidence>
<comment type="function">
    <text evidence="19">Functions within a multiprotein E3 ubiquitin ligase complex, catalyzing the covalent attachment of ubiquitin moieties onto substrate proteins.</text>
</comment>
<evidence type="ECO:0000313" key="24">
    <source>
        <dbReference type="RefSeq" id="XP_030752657.1"/>
    </source>
</evidence>
<comment type="catalytic activity">
    <reaction evidence="1 19">
        <text>[E2 ubiquitin-conjugating enzyme]-S-ubiquitinyl-L-cysteine + [acceptor protein]-L-lysine = [E2 ubiquitin-conjugating enzyme]-L-cysteine + [acceptor protein]-N(6)-ubiquitinyl-L-lysine.</text>
        <dbReference type="EC" id="2.3.2.31"/>
    </reaction>
</comment>
<dbReference type="InterPro" id="IPR047536">
    <property type="entry name" value="Rcat_RBR_parkin"/>
</dbReference>
<keyword evidence="13 19" id="KW-0862">Zinc</keyword>
<comment type="pathway">
    <text evidence="4 19">Protein modification; protein ubiquitination.</text>
</comment>
<dbReference type="InterPro" id="IPR047535">
    <property type="entry name" value="RING-HC_RBR_parkin"/>
</dbReference>
<accession>A0A6J2XMS5</accession>
<evidence type="ECO:0000256" key="13">
    <source>
        <dbReference type="ARBA" id="ARBA00022833"/>
    </source>
</evidence>
<evidence type="ECO:0000256" key="16">
    <source>
        <dbReference type="ARBA" id="ARBA00023128"/>
    </source>
</evidence>
<dbReference type="InterPro" id="IPR000626">
    <property type="entry name" value="Ubiquitin-like_dom"/>
</dbReference>
<dbReference type="InterPro" id="IPR002867">
    <property type="entry name" value="IBR_dom"/>
</dbReference>
<dbReference type="Pfam" id="PF17976">
    <property type="entry name" value="zf-RING_12"/>
    <property type="match status" value="1"/>
</dbReference>
<dbReference type="GO" id="GO:0005829">
    <property type="term" value="C:cytosol"/>
    <property type="evidence" value="ECO:0007669"/>
    <property type="project" value="UniProtKB-SubCell"/>
</dbReference>
<keyword evidence="9 19" id="KW-0479">Metal-binding</keyword>
<dbReference type="InParanoid" id="A0A6J2XMS5"/>
<dbReference type="CDD" id="cd21382">
    <property type="entry name" value="RING0_parkin"/>
    <property type="match status" value="1"/>
</dbReference>
<evidence type="ECO:0000256" key="11">
    <source>
        <dbReference type="ARBA" id="ARBA00022771"/>
    </source>
</evidence>
<dbReference type="Proteomes" id="UP000504635">
    <property type="component" value="Unplaced"/>
</dbReference>
<dbReference type="EC" id="2.3.2.31" evidence="5 19"/>
<evidence type="ECO:0000256" key="15">
    <source>
        <dbReference type="ARBA" id="ARBA00023006"/>
    </source>
</evidence>
<evidence type="ECO:0000256" key="10">
    <source>
        <dbReference type="ARBA" id="ARBA00022737"/>
    </source>
</evidence>
<evidence type="ECO:0000256" key="2">
    <source>
        <dbReference type="ARBA" id="ARBA00004173"/>
    </source>
</evidence>
<evidence type="ECO:0000256" key="19">
    <source>
        <dbReference type="PIRNR" id="PIRNR037880"/>
    </source>
</evidence>
<dbReference type="PROSITE" id="PS51873">
    <property type="entry name" value="TRIAD"/>
    <property type="match status" value="1"/>
</dbReference>
<dbReference type="InterPro" id="IPR013083">
    <property type="entry name" value="Znf_RING/FYVE/PHD"/>
</dbReference>
<dbReference type="InterPro" id="IPR029071">
    <property type="entry name" value="Ubiquitin-like_domsf"/>
</dbReference>
<dbReference type="InterPro" id="IPR044066">
    <property type="entry name" value="TRIAD_supradom"/>
</dbReference>
<keyword evidence="16 19" id="KW-0496">Mitochondrion</keyword>
<keyword evidence="6" id="KW-0963">Cytoplasm</keyword>
<feature type="domain" description="RING-type" evidence="22">
    <location>
        <begin position="263"/>
        <end position="489"/>
    </location>
</feature>
<dbReference type="CDD" id="cd16627">
    <property type="entry name" value="RING-HC_RBR_parkin"/>
    <property type="match status" value="1"/>
</dbReference>
<evidence type="ECO:0000256" key="8">
    <source>
        <dbReference type="ARBA" id="ARBA00022679"/>
    </source>
</evidence>
<proteinExistence type="inferred from homology"/>
<organism evidence="23 24">
    <name type="scientific">Sitophilus oryzae</name>
    <name type="common">Rice weevil</name>
    <name type="synonym">Curculio oryzae</name>
    <dbReference type="NCBI Taxonomy" id="7048"/>
    <lineage>
        <taxon>Eukaryota</taxon>
        <taxon>Metazoa</taxon>
        <taxon>Ecdysozoa</taxon>
        <taxon>Arthropoda</taxon>
        <taxon>Hexapoda</taxon>
        <taxon>Insecta</taxon>
        <taxon>Pterygota</taxon>
        <taxon>Neoptera</taxon>
        <taxon>Endopterygota</taxon>
        <taxon>Coleoptera</taxon>
        <taxon>Polyphaga</taxon>
        <taxon>Cucujiformia</taxon>
        <taxon>Curculionidae</taxon>
        <taxon>Dryophthorinae</taxon>
        <taxon>Sitophilus</taxon>
    </lineage>
</organism>
<evidence type="ECO:0000259" key="21">
    <source>
        <dbReference type="PROSITE" id="PS50053"/>
    </source>
</evidence>
<evidence type="ECO:0000313" key="23">
    <source>
        <dbReference type="Proteomes" id="UP000504635"/>
    </source>
</evidence>
<dbReference type="CTD" id="40336"/>
<feature type="domain" description="Ubiquitin-like" evidence="21">
    <location>
        <begin position="31"/>
        <end position="100"/>
    </location>
</feature>
<evidence type="ECO:0000256" key="9">
    <source>
        <dbReference type="ARBA" id="ARBA00022723"/>
    </source>
</evidence>
<dbReference type="SUPFAM" id="SSF57850">
    <property type="entry name" value="RING/U-box"/>
    <property type="match status" value="2"/>
</dbReference>
<evidence type="ECO:0000256" key="3">
    <source>
        <dbReference type="ARBA" id="ARBA00004514"/>
    </source>
</evidence>
<dbReference type="CDD" id="cd20357">
    <property type="entry name" value="Rcat_RBR_parkin"/>
    <property type="match status" value="1"/>
</dbReference>
<keyword evidence="14 19" id="KW-0832">Ubl conjugation</keyword>
<dbReference type="Gene3D" id="2.20.25.20">
    <property type="match status" value="1"/>
</dbReference>
<evidence type="ECO:0000256" key="7">
    <source>
        <dbReference type="ARBA" id="ARBA00022553"/>
    </source>
</evidence>
<keyword evidence="8" id="KW-0808">Transferase</keyword>
<comment type="subcellular location">
    <subcellularLocation>
        <location evidence="3">Cytoplasm</location>
        <location evidence="3">Cytosol</location>
    </subcellularLocation>
    <subcellularLocation>
        <location evidence="2 19">Mitochondrion</location>
    </subcellularLocation>
</comment>
<protein>
    <recommendedName>
        <fullName evidence="18 19">E3 ubiquitin-protein ligase parkin</fullName>
        <ecNumber evidence="5 19">2.3.2.31</ecNumber>
    </recommendedName>
</protein>
<dbReference type="UniPathway" id="UPA00143"/>
<evidence type="ECO:0000256" key="6">
    <source>
        <dbReference type="ARBA" id="ARBA00022490"/>
    </source>
</evidence>
<dbReference type="InterPro" id="IPR031127">
    <property type="entry name" value="E3_UB_ligase_RBR"/>
</dbReference>
<dbReference type="GO" id="GO:0061630">
    <property type="term" value="F:ubiquitin protein ligase activity"/>
    <property type="evidence" value="ECO:0007669"/>
    <property type="project" value="UniProtKB-EC"/>
</dbReference>
<keyword evidence="12 19" id="KW-0833">Ubl conjugation pathway</keyword>
<evidence type="ECO:0000256" key="12">
    <source>
        <dbReference type="ARBA" id="ARBA00022786"/>
    </source>
</evidence>
<dbReference type="PRINTS" id="PR01475">
    <property type="entry name" value="PARKIN"/>
</dbReference>
<evidence type="ECO:0000256" key="1">
    <source>
        <dbReference type="ARBA" id="ARBA00001798"/>
    </source>
</evidence>
<feature type="active site" evidence="20">
    <location>
        <position position="456"/>
    </location>
</feature>
<dbReference type="PANTHER" id="PTHR11685">
    <property type="entry name" value="RBR FAMILY RING FINGER AND IBR DOMAIN-CONTAINING"/>
    <property type="match status" value="1"/>
</dbReference>
<evidence type="ECO:0000256" key="14">
    <source>
        <dbReference type="ARBA" id="ARBA00022843"/>
    </source>
</evidence>
<keyword evidence="23" id="KW-1185">Reference proteome</keyword>
<evidence type="ECO:0000256" key="4">
    <source>
        <dbReference type="ARBA" id="ARBA00004906"/>
    </source>
</evidence>
<dbReference type="SMART" id="SM00647">
    <property type="entry name" value="IBR"/>
    <property type="match status" value="2"/>
</dbReference>
<dbReference type="Gene3D" id="1.20.120.1750">
    <property type="match status" value="1"/>
</dbReference>
<evidence type="ECO:0000256" key="18">
    <source>
        <dbReference type="ARBA" id="ARBA00029536"/>
    </source>
</evidence>
<dbReference type="FunFam" id="2.20.25.20:FF:000008">
    <property type="entry name" value="E3 ubiquitin-protein ligase parkin"/>
    <property type="match status" value="1"/>
</dbReference>
<evidence type="ECO:0000256" key="20">
    <source>
        <dbReference type="PIRSR" id="PIRSR037880-1"/>
    </source>
</evidence>
<dbReference type="SMART" id="SM00213">
    <property type="entry name" value="UBQ"/>
    <property type="match status" value="1"/>
</dbReference>
<dbReference type="InterPro" id="IPR041565">
    <property type="entry name" value="Parkin_Znf-RING"/>
</dbReference>
<dbReference type="InterPro" id="IPR054694">
    <property type="entry name" value="Parkin-like_IBR"/>
</dbReference>
<name>A0A6J2XMS5_SITOR</name>
<sequence>MLRYILSFLRIIATKMLQLLSSRKHLIENVLRIYIKTTSGSTLSIEIDPKYDIKQIKNLVASKIGAQPEELKIIFAGKELGDNIIIEECDLGQQSILHAVKIKRNVPTDQSSSKMKPLCEILDDEMFSSNITNSRSNSFSTDNEVINISNSVMLENSTIRSKKIHFYVYCPTCKDLKQGKLRVRCHFCKSGAFTVHADPQNWIHVLEPKQITGTCENNPELCKDILQNKEPTFAEFYFKCSEHISLGETDQAVPLDLIRPNLKQIQCMACLDTSDTIFAFPCPDDHVMCLDCFKQYCLTKLTERQFWQHPEYGYTLACPTGCPDSFIKEIHHFRLLDDENYNRYHHFAAEEFVLQSNGLLCPQPGCGMGILAEPECTRISCQNCKYVFCRHCRQGFHIGECDVVENNDTAGQNFSCESDMNYNNGNSGELASRTTIKIMTKPCPSCKTPTERDGGCMHMICTRAGCKFHWCWVCQTEWTTECMGDHWFG</sequence>
<keyword evidence="15 19" id="KW-0072">Autophagy</keyword>
<dbReference type="PROSITE" id="PS50053">
    <property type="entry name" value="UBIQUITIN_2"/>
    <property type="match status" value="1"/>
</dbReference>
<keyword evidence="10" id="KW-0677">Repeat</keyword>